<dbReference type="RefSeq" id="WP_088253333.1">
    <property type="nucleotide sequence ID" value="NZ_NIDE01000002.1"/>
</dbReference>
<evidence type="ECO:0000313" key="2">
    <source>
        <dbReference type="EMBL" id="OWK45634.1"/>
    </source>
</evidence>
<evidence type="ECO:0000313" key="3">
    <source>
        <dbReference type="Proteomes" id="UP000214646"/>
    </source>
</evidence>
<dbReference type="Gene3D" id="2.30.40.10">
    <property type="entry name" value="Urease, subunit C, domain 1"/>
    <property type="match status" value="1"/>
</dbReference>
<sequence length="547" mass="59703">MTLLKIAGGTVYDPANGVAGETRDIWVRDGKVVADPGTAADRVLDARGLVVMPGGIDIHAHIAGPKVNVARKLRPEDRRDSPPFRRTDLLRSGTLGSTPTTFATGYLYAGLGYTTVFDAAIPPLGARHTHEEFHDTPVIDKGFFVLVGNNHYAMKQIAAGEHDRLRGFLGWLLHATRGYALKVVNPGGVEAWKQGVNGPTGLDDPVPGFGVTSRQIVRAIAGAADNLRLPHSVHIHCNQLGMPGNWTTTLETMRAVEGRRGHFTHIQFHSYGGGPDDQGTFCSKVPALADYVNTHPNLTVDVGQVMFGETTSMTGDGPLGYFLRKVTGRKWFNGETECEGGCGIVPITYKEKSLVHALQWAIGLEWYLLVTDPWRVAMSTDHPNGGSFVAYPEIVALLMSRDYRREVLKGLPARVRERCVLPDLDREYTLNEIAIITRAGPARILGLAHKGHLGPGADADVTIYTPGADIKAMFELPRYVLKAGEVVVEEGEIRRVPFGPAVCVEPAYDAGVLPHVKEWFESAYSIRFANYPVGDEYLTRGKTVVER</sequence>
<dbReference type="PANTHER" id="PTHR11647:SF1">
    <property type="entry name" value="COLLAPSIN RESPONSE MEDIATOR PROTEIN"/>
    <property type="match status" value="1"/>
</dbReference>
<dbReference type="InterPro" id="IPR011059">
    <property type="entry name" value="Metal-dep_hydrolase_composite"/>
</dbReference>
<dbReference type="Gene3D" id="3.20.20.140">
    <property type="entry name" value="Metal-dependent hydrolases"/>
    <property type="match status" value="1"/>
</dbReference>
<dbReference type="NCBIfam" id="TIGR03121">
    <property type="entry name" value="one_C_dehyd_A"/>
    <property type="match status" value="1"/>
</dbReference>
<organism evidence="2 3">
    <name type="scientific">Fimbriiglobus ruber</name>
    <dbReference type="NCBI Taxonomy" id="1908690"/>
    <lineage>
        <taxon>Bacteria</taxon>
        <taxon>Pseudomonadati</taxon>
        <taxon>Planctomycetota</taxon>
        <taxon>Planctomycetia</taxon>
        <taxon>Gemmatales</taxon>
        <taxon>Gemmataceae</taxon>
        <taxon>Fimbriiglobus</taxon>
    </lineage>
</organism>
<dbReference type="InterPro" id="IPR032466">
    <property type="entry name" value="Metal_Hydrolase"/>
</dbReference>
<dbReference type="InterPro" id="IPR013108">
    <property type="entry name" value="Amidohydro_3"/>
</dbReference>
<proteinExistence type="predicted"/>
<name>A0A225E1H7_9BACT</name>
<dbReference type="Proteomes" id="UP000214646">
    <property type="component" value="Unassembled WGS sequence"/>
</dbReference>
<evidence type="ECO:0000259" key="1">
    <source>
        <dbReference type="Pfam" id="PF07969"/>
    </source>
</evidence>
<accession>A0A225E1H7</accession>
<gene>
    <name evidence="2" type="ORF">FRUB_01965</name>
</gene>
<dbReference type="OrthoDB" id="9775607at2"/>
<dbReference type="InterPro" id="IPR050378">
    <property type="entry name" value="Metallo-dep_Hydrolases_sf"/>
</dbReference>
<dbReference type="Pfam" id="PF07969">
    <property type="entry name" value="Amidohydro_3"/>
    <property type="match status" value="1"/>
</dbReference>
<dbReference type="InterPro" id="IPR012027">
    <property type="entry name" value="Formylmethanofuran_DH_asu"/>
</dbReference>
<protein>
    <submittedName>
        <fullName evidence="2">Formylmethanofuran dehydrogenase subunit A</fullName>
    </submittedName>
</protein>
<dbReference type="GO" id="GO:0016810">
    <property type="term" value="F:hydrolase activity, acting on carbon-nitrogen (but not peptide) bonds"/>
    <property type="evidence" value="ECO:0007669"/>
    <property type="project" value="InterPro"/>
</dbReference>
<dbReference type="EMBL" id="NIDE01000002">
    <property type="protein sequence ID" value="OWK45634.1"/>
    <property type="molecule type" value="Genomic_DNA"/>
</dbReference>
<dbReference type="PIRSF" id="PIRSF006453">
    <property type="entry name" value="FwdA"/>
    <property type="match status" value="1"/>
</dbReference>
<dbReference type="SUPFAM" id="SSF51556">
    <property type="entry name" value="Metallo-dependent hydrolases"/>
    <property type="match status" value="1"/>
</dbReference>
<feature type="domain" description="Amidohydrolase 3" evidence="1">
    <location>
        <begin position="42"/>
        <end position="488"/>
    </location>
</feature>
<reference evidence="3" key="1">
    <citation type="submission" date="2017-06" db="EMBL/GenBank/DDBJ databases">
        <title>Genome analysis of Fimbriiglobus ruber SP5, the first member of the order Planctomycetales with confirmed chitinolytic capability.</title>
        <authorList>
            <person name="Ravin N.V."/>
            <person name="Rakitin A.L."/>
            <person name="Ivanova A.A."/>
            <person name="Beletsky A.V."/>
            <person name="Kulichevskaya I.S."/>
            <person name="Mardanov A.V."/>
            <person name="Dedysh S.N."/>
        </authorList>
    </citation>
    <scope>NUCLEOTIDE SEQUENCE [LARGE SCALE GENOMIC DNA]</scope>
    <source>
        <strain evidence="3">SP5</strain>
    </source>
</reference>
<dbReference type="SUPFAM" id="SSF51338">
    <property type="entry name" value="Composite domain of metallo-dependent hydrolases"/>
    <property type="match status" value="2"/>
</dbReference>
<dbReference type="AlphaFoldDB" id="A0A225E1H7"/>
<comment type="caution">
    <text evidence="2">The sequence shown here is derived from an EMBL/GenBank/DDBJ whole genome shotgun (WGS) entry which is preliminary data.</text>
</comment>
<keyword evidence="3" id="KW-1185">Reference proteome</keyword>
<dbReference type="PANTHER" id="PTHR11647">
    <property type="entry name" value="HYDRANTOINASE/DIHYDROPYRIMIDINASE FAMILY MEMBER"/>
    <property type="match status" value="1"/>
</dbReference>